<dbReference type="SUPFAM" id="SSF64288">
    <property type="entry name" value="Chorismate lyase-like"/>
    <property type="match status" value="1"/>
</dbReference>
<evidence type="ECO:0000313" key="2">
    <source>
        <dbReference type="Proteomes" id="UP001500994"/>
    </source>
</evidence>
<organism evidence="1 2">
    <name type="scientific">Streptomyces lunalinharesii</name>
    <dbReference type="NCBI Taxonomy" id="333384"/>
    <lineage>
        <taxon>Bacteria</taxon>
        <taxon>Bacillati</taxon>
        <taxon>Actinomycetota</taxon>
        <taxon>Actinomycetes</taxon>
        <taxon>Kitasatosporales</taxon>
        <taxon>Streptomycetaceae</taxon>
        <taxon>Streptomyces</taxon>
    </lineage>
</organism>
<evidence type="ECO:0008006" key="3">
    <source>
        <dbReference type="Google" id="ProtNLM"/>
    </source>
</evidence>
<dbReference type="Gene3D" id="3.40.1410.10">
    <property type="entry name" value="Chorismate lyase-like"/>
    <property type="match status" value="1"/>
</dbReference>
<keyword evidence="2" id="KW-1185">Reference proteome</keyword>
<comment type="caution">
    <text evidence="1">The sequence shown here is derived from an EMBL/GenBank/DDBJ whole genome shotgun (WGS) entry which is preliminary data.</text>
</comment>
<name>A0ABN3SVR8_9ACTN</name>
<proteinExistence type="predicted"/>
<evidence type="ECO:0000313" key="1">
    <source>
        <dbReference type="EMBL" id="GAA2685898.1"/>
    </source>
</evidence>
<protein>
    <recommendedName>
        <fullName evidence="3">UbiC transcription regulator-associated domain-containing protein</fullName>
    </recommendedName>
</protein>
<dbReference type="EMBL" id="BAAARK010000037">
    <property type="protein sequence ID" value="GAA2685898.1"/>
    <property type="molecule type" value="Genomic_DNA"/>
</dbReference>
<reference evidence="1 2" key="1">
    <citation type="journal article" date="2019" name="Int. J. Syst. Evol. Microbiol.">
        <title>The Global Catalogue of Microorganisms (GCM) 10K type strain sequencing project: providing services to taxonomists for standard genome sequencing and annotation.</title>
        <authorList>
            <consortium name="The Broad Institute Genomics Platform"/>
            <consortium name="The Broad Institute Genome Sequencing Center for Infectious Disease"/>
            <person name="Wu L."/>
            <person name="Ma J."/>
        </authorList>
    </citation>
    <scope>NUCLEOTIDE SEQUENCE [LARGE SCALE GENOMIC DNA]</scope>
    <source>
        <strain evidence="1 2">JCM 16374</strain>
    </source>
</reference>
<accession>A0ABN3SVR8</accession>
<dbReference type="InterPro" id="IPR028978">
    <property type="entry name" value="Chorismate_lyase_/UTRA_dom_sf"/>
</dbReference>
<sequence>MPSGDEADRLCLGAGTPVIVVVRTALAAGGRAVEVNEMVLDSAAYVLTYDVEA</sequence>
<dbReference type="Proteomes" id="UP001500994">
    <property type="component" value="Unassembled WGS sequence"/>
</dbReference>
<gene>
    <name evidence="1" type="ORF">GCM10009864_69270</name>
</gene>